<protein>
    <recommendedName>
        <fullName evidence="2">NPK1-activating kinesin-like protein C-terminal domain-containing protein</fullName>
    </recommendedName>
</protein>
<dbReference type="EnsemblPlants" id="Kaladp0100s0004.1.v1.1">
    <property type="protein sequence ID" value="Kaladp0100s0004.1.v1.1.CDS.1"/>
    <property type="gene ID" value="Kaladp0100s0004.v1.1"/>
</dbReference>
<accession>A0A7N0V6G8</accession>
<evidence type="ECO:0000259" key="2">
    <source>
        <dbReference type="Pfam" id="PF11995"/>
    </source>
</evidence>
<keyword evidence="1" id="KW-0493">Microtubule</keyword>
<evidence type="ECO:0000313" key="3">
    <source>
        <dbReference type="EnsemblPlants" id="Kaladp0100s0004.1.v1.1.CDS.1"/>
    </source>
</evidence>
<reference evidence="3" key="1">
    <citation type="submission" date="2021-01" db="UniProtKB">
        <authorList>
            <consortium name="EnsemblPlants"/>
        </authorList>
    </citation>
    <scope>IDENTIFICATION</scope>
</reference>
<name>A0A7N0V6G8_KALFE</name>
<proteinExistence type="predicted"/>
<sequence>MRAINSEREMLCKLMLKRLSERERVDLYKKWGIDLKSKMRKSQLARRLWSDTKDISHIQASADLVAKLVGIGQAPKEMFGLSLTGPASTSRVQILQHNPNRPRLHQLPLPLHHVHQGRKSALQAMLIPERTQTADHGLEKGK</sequence>
<organism evidence="3 4">
    <name type="scientific">Kalanchoe fedtschenkoi</name>
    <name type="common">Lavender scallops</name>
    <name type="synonym">South American air plant</name>
    <dbReference type="NCBI Taxonomy" id="63787"/>
    <lineage>
        <taxon>Eukaryota</taxon>
        <taxon>Viridiplantae</taxon>
        <taxon>Streptophyta</taxon>
        <taxon>Embryophyta</taxon>
        <taxon>Tracheophyta</taxon>
        <taxon>Spermatophyta</taxon>
        <taxon>Magnoliopsida</taxon>
        <taxon>eudicotyledons</taxon>
        <taxon>Gunneridae</taxon>
        <taxon>Pentapetalae</taxon>
        <taxon>Saxifragales</taxon>
        <taxon>Crassulaceae</taxon>
        <taxon>Kalanchoe</taxon>
    </lineage>
</organism>
<keyword evidence="4" id="KW-1185">Reference proteome</keyword>
<dbReference type="Gramene" id="Kaladp0100s0004.1.v1.1">
    <property type="protein sequence ID" value="Kaladp0100s0004.1.v1.1.CDS.1"/>
    <property type="gene ID" value="Kaladp0100s0004.v1.1"/>
</dbReference>
<dbReference type="OMA" id="LVRYMNT"/>
<dbReference type="InterPro" id="IPR021881">
    <property type="entry name" value="NACK_C"/>
</dbReference>
<dbReference type="AlphaFoldDB" id="A0A7N0V6G8"/>
<dbReference type="GO" id="GO:0005874">
    <property type="term" value="C:microtubule"/>
    <property type="evidence" value="ECO:0007669"/>
    <property type="project" value="UniProtKB-KW"/>
</dbReference>
<evidence type="ECO:0000256" key="1">
    <source>
        <dbReference type="ARBA" id="ARBA00022701"/>
    </source>
</evidence>
<dbReference type="Pfam" id="PF11995">
    <property type="entry name" value="DUF3490"/>
    <property type="match status" value="1"/>
</dbReference>
<dbReference type="Proteomes" id="UP000594263">
    <property type="component" value="Unplaced"/>
</dbReference>
<feature type="domain" description="NPK1-activating kinesin-like protein C-terminal" evidence="2">
    <location>
        <begin position="1"/>
        <end position="84"/>
    </location>
</feature>
<evidence type="ECO:0000313" key="4">
    <source>
        <dbReference type="Proteomes" id="UP000594263"/>
    </source>
</evidence>